<keyword evidence="3" id="KW-1185">Reference proteome</keyword>
<name>A0A3P8CWF0_HELPZ</name>
<proteinExistence type="predicted"/>
<feature type="region of interest" description="Disordered" evidence="1">
    <location>
        <begin position="15"/>
        <end position="43"/>
    </location>
</feature>
<evidence type="ECO:0000313" key="4">
    <source>
        <dbReference type="WBParaSite" id="HPBE_0001248001-mRNA-1"/>
    </source>
</evidence>
<dbReference type="Proteomes" id="UP000050761">
    <property type="component" value="Unassembled WGS sequence"/>
</dbReference>
<accession>A0A3P8CWF0</accession>
<evidence type="ECO:0000313" key="2">
    <source>
        <dbReference type="EMBL" id="VDO92318.1"/>
    </source>
</evidence>
<dbReference type="AlphaFoldDB" id="A0A3P8CWF0"/>
<organism evidence="2">
    <name type="scientific">Heligmosomoides polygyrus</name>
    <name type="common">Parasitic roundworm</name>
    <dbReference type="NCBI Taxonomy" id="6339"/>
    <lineage>
        <taxon>Eukaryota</taxon>
        <taxon>Metazoa</taxon>
        <taxon>Ecdysozoa</taxon>
        <taxon>Nematoda</taxon>
        <taxon>Chromadorea</taxon>
        <taxon>Rhabditida</taxon>
        <taxon>Rhabditina</taxon>
        <taxon>Rhabditomorpha</taxon>
        <taxon>Strongyloidea</taxon>
        <taxon>Heligmosomidae</taxon>
        <taxon>Heligmosomoides</taxon>
    </lineage>
</organism>
<dbReference type="EMBL" id="UZAH01027514">
    <property type="protein sequence ID" value="VDO92318.1"/>
    <property type="molecule type" value="Genomic_DNA"/>
</dbReference>
<dbReference type="WBParaSite" id="HPBE_0001248001-mRNA-1">
    <property type="protein sequence ID" value="HPBE_0001248001-mRNA-1"/>
    <property type="gene ID" value="HPBE_0001248001"/>
</dbReference>
<reference evidence="4" key="2">
    <citation type="submission" date="2019-09" db="UniProtKB">
        <authorList>
            <consortium name="WormBaseParasite"/>
        </authorList>
    </citation>
    <scope>IDENTIFICATION</scope>
</reference>
<evidence type="ECO:0000256" key="1">
    <source>
        <dbReference type="SAM" id="MobiDB-lite"/>
    </source>
</evidence>
<evidence type="ECO:0000313" key="3">
    <source>
        <dbReference type="Proteomes" id="UP000050761"/>
    </source>
</evidence>
<gene>
    <name evidence="2" type="ORF">HPBE_LOCUS12481</name>
</gene>
<protein>
    <submittedName>
        <fullName evidence="2 4">Uncharacterized protein</fullName>
    </submittedName>
</protein>
<sequence length="112" mass="12393">MENPQCQLVQLTQLMGDSTSPSSPNAAIQKNTNDHSAELDEEEEVAAAVPRLTFSFSDVQPVDDDLFRVETANGVVDLRKFAPVPVPFYYEPPPPPTIKDLVMICDEHGHEI</sequence>
<feature type="compositionally biased region" description="Polar residues" evidence="1">
    <location>
        <begin position="15"/>
        <end position="31"/>
    </location>
</feature>
<reference evidence="2 3" key="1">
    <citation type="submission" date="2018-11" db="EMBL/GenBank/DDBJ databases">
        <authorList>
            <consortium name="Pathogen Informatics"/>
        </authorList>
    </citation>
    <scope>NUCLEOTIDE SEQUENCE [LARGE SCALE GENOMIC DNA]</scope>
</reference>